<keyword evidence="2" id="KW-0472">Membrane</keyword>
<evidence type="ECO:0000313" key="5">
    <source>
        <dbReference type="Proteomes" id="UP001597042"/>
    </source>
</evidence>
<protein>
    <submittedName>
        <fullName evidence="4">HtaA domain-containing protein</fullName>
    </submittedName>
</protein>
<keyword evidence="2" id="KW-1133">Transmembrane helix</keyword>
<name>A0ABW2ZP34_9MICO</name>
<dbReference type="EMBL" id="JBHTIM010000001">
    <property type="protein sequence ID" value="MFD0780300.1"/>
    <property type="molecule type" value="Genomic_DNA"/>
</dbReference>
<keyword evidence="5" id="KW-1185">Reference proteome</keyword>
<feature type="compositionally biased region" description="Low complexity" evidence="1">
    <location>
        <begin position="854"/>
        <end position="871"/>
    </location>
</feature>
<feature type="region of interest" description="Disordered" evidence="1">
    <location>
        <begin position="854"/>
        <end position="875"/>
    </location>
</feature>
<comment type="caution">
    <text evidence="4">The sequence shown here is derived from an EMBL/GenBank/DDBJ whole genome shotgun (WGS) entry which is preliminary data.</text>
</comment>
<feature type="domain" description="Htaa" evidence="3">
    <location>
        <begin position="686"/>
        <end position="834"/>
    </location>
</feature>
<evidence type="ECO:0000313" key="4">
    <source>
        <dbReference type="EMBL" id="MFD0780300.1"/>
    </source>
</evidence>
<evidence type="ECO:0000256" key="2">
    <source>
        <dbReference type="SAM" id="Phobius"/>
    </source>
</evidence>
<gene>
    <name evidence="4" type="ORF">ACFQZV_03170</name>
</gene>
<evidence type="ECO:0000259" key="3">
    <source>
        <dbReference type="Pfam" id="PF04213"/>
    </source>
</evidence>
<feature type="domain" description="Htaa" evidence="3">
    <location>
        <begin position="970"/>
        <end position="1121"/>
    </location>
</feature>
<proteinExistence type="predicted"/>
<sequence>MNIQPTAASTPAHPRITAVVASLLTFFLVLAGAFVAPPATAVEGSSVTGTVTSATTDGLTVQVSATGLGEASSAYAALIAQGAEANVSGGGGYAAFAMPFPAISDGAASFTLTAPAASLDRATVYEVIIWQQHSNPDATTIYGRGVVAVSGDQWDAVFPPAPDPTSTTTTVTVDPAAGSVAGEIFTLGATVEPAASGTVEYFVDGASVGSAVVGETVTTSVAAASTVSVTASFTPTDAAAFAASTSAALAYTITAPAEPEEPTEPVAELVVSVSGVSAEGGVSLEVEGSGLGDVSGAYAALIEKGSESSVGMGGGYAAFAMPFPVIVDGETSFSLTAAPEDLDRSKTYEVIVWKQHSNPDASTMYARADAPITADDWNTVFPAPVFEPAVEVFREDGVTPVSGGVTVGETLVVSGTGFDPAANVGGRGAPIPATLPQGTYVVFGHFAETWQPSQGAASSARQVGSQMWALAEGVLEQVPDRYQGAIRGQWAPLSEDGSFSTTLTVTETSTLVDDGSYGVFTYGASGVSNADQEVAVRLAITPEPELVVSVSGVSAEGGVSLEVEGSGLGDVSGAYAALIEKGSESSVGMGGGYAAFAMPFPVIVGGETSFSLTAAPEDLDRSKTYEVIVWKQHSNPDASTMYARADAPITADDWNTVFPVDPVDPTDPTDPTDPEEPATPPAAASGSMRWAISSSFSNYVTGGIAKGSIAVSGGATRSNGVFQFGQAVGSTFDAQRGTGSVTYRGAVRFSGHGGILDVSVANPEIRATSPSSAALYVTSGGARVHFATLDLGAAARTTNGGAVTFTAAPATLTSAGRSQVFQGYGTSLDPVTFTVGSAGFAPSGSTGTVAQAAATPAAPATTLPDTPPATTGIDLDSDTREALEEGRRVTVSASGFEANEEGVLVVVYSTPVVLDEVTADASGVATWTGSLPASLADGEHTLTFQGSVDRGVRFTLARQATIGSCVVEDASLNWGFKESFRTYIEGIAAGGWELTEVVYEYPDFVWTGGRGNIDPETQTGLVAYGGTVRFTGHSGALDTTFSDARIELDGDTGYVVFDIVGETQGGDSVDQDDVRFAEFAVPDLELVDGNLVLDALPTTLTDAGAAAFGTYAPGEALDPVSAVVPVEADCGVTAPVVEEEPVAQPEAAEPEATAASESSPVWPWAVGGIALVLVVAAATWIVIARRRSAHGPDGV</sequence>
<keyword evidence="2" id="KW-0812">Transmembrane</keyword>
<organism evidence="4 5">
    <name type="scientific">Microbacterium koreense</name>
    <dbReference type="NCBI Taxonomy" id="323761"/>
    <lineage>
        <taxon>Bacteria</taxon>
        <taxon>Bacillati</taxon>
        <taxon>Actinomycetota</taxon>
        <taxon>Actinomycetes</taxon>
        <taxon>Micrococcales</taxon>
        <taxon>Microbacteriaceae</taxon>
        <taxon>Microbacterium</taxon>
    </lineage>
</organism>
<dbReference type="InterPro" id="IPR007331">
    <property type="entry name" value="Htaa"/>
</dbReference>
<feature type="region of interest" description="Disordered" evidence="1">
    <location>
        <begin position="660"/>
        <end position="685"/>
    </location>
</feature>
<reference evidence="5" key="1">
    <citation type="journal article" date="2019" name="Int. J. Syst. Evol. Microbiol.">
        <title>The Global Catalogue of Microorganisms (GCM) 10K type strain sequencing project: providing services to taxonomists for standard genome sequencing and annotation.</title>
        <authorList>
            <consortium name="The Broad Institute Genomics Platform"/>
            <consortium name="The Broad Institute Genome Sequencing Center for Infectious Disease"/>
            <person name="Wu L."/>
            <person name="Ma J."/>
        </authorList>
    </citation>
    <scope>NUCLEOTIDE SEQUENCE [LARGE SCALE GENOMIC DNA]</scope>
    <source>
        <strain evidence="5">CCUG 50754</strain>
    </source>
</reference>
<dbReference type="RefSeq" id="WP_378752636.1">
    <property type="nucleotide sequence ID" value="NZ_JBHSSV010000010.1"/>
</dbReference>
<dbReference type="Proteomes" id="UP001597042">
    <property type="component" value="Unassembled WGS sequence"/>
</dbReference>
<accession>A0ABW2ZP34</accession>
<evidence type="ECO:0000256" key="1">
    <source>
        <dbReference type="SAM" id="MobiDB-lite"/>
    </source>
</evidence>
<feature type="transmembrane region" description="Helical" evidence="2">
    <location>
        <begin position="1161"/>
        <end position="1183"/>
    </location>
</feature>
<dbReference type="Pfam" id="PF04213">
    <property type="entry name" value="HtaA"/>
    <property type="match status" value="2"/>
</dbReference>